<protein>
    <submittedName>
        <fullName evidence="1">Uncharacterized protein</fullName>
    </submittedName>
</protein>
<dbReference type="AlphaFoldDB" id="A0A2P2QIQ1"/>
<name>A0A2P2QIQ1_RHIMU</name>
<accession>A0A2P2QIQ1</accession>
<reference evidence="1" key="1">
    <citation type="submission" date="2018-02" db="EMBL/GenBank/DDBJ databases">
        <title>Rhizophora mucronata_Transcriptome.</title>
        <authorList>
            <person name="Meera S.P."/>
            <person name="Sreeshan A."/>
            <person name="Augustine A."/>
        </authorList>
    </citation>
    <scope>NUCLEOTIDE SEQUENCE</scope>
    <source>
        <tissue evidence="1">Leaf</tissue>
    </source>
</reference>
<dbReference type="EMBL" id="GGEC01086352">
    <property type="protein sequence ID" value="MBX66836.1"/>
    <property type="molecule type" value="Transcribed_RNA"/>
</dbReference>
<evidence type="ECO:0000313" key="1">
    <source>
        <dbReference type="EMBL" id="MBX66836.1"/>
    </source>
</evidence>
<sequence>MLTILTKIKMVLSDDSVKNGSQCNLSCFYILCLASSHPVWSRT</sequence>
<organism evidence="1">
    <name type="scientific">Rhizophora mucronata</name>
    <name type="common">Asiatic mangrove</name>
    <dbReference type="NCBI Taxonomy" id="61149"/>
    <lineage>
        <taxon>Eukaryota</taxon>
        <taxon>Viridiplantae</taxon>
        <taxon>Streptophyta</taxon>
        <taxon>Embryophyta</taxon>
        <taxon>Tracheophyta</taxon>
        <taxon>Spermatophyta</taxon>
        <taxon>Magnoliopsida</taxon>
        <taxon>eudicotyledons</taxon>
        <taxon>Gunneridae</taxon>
        <taxon>Pentapetalae</taxon>
        <taxon>rosids</taxon>
        <taxon>fabids</taxon>
        <taxon>Malpighiales</taxon>
        <taxon>Rhizophoraceae</taxon>
        <taxon>Rhizophora</taxon>
    </lineage>
</organism>
<proteinExistence type="predicted"/>